<protein>
    <submittedName>
        <fullName evidence="1">Chromosome 2, complete genome</fullName>
    </submittedName>
</protein>
<proteinExistence type="predicted"/>
<evidence type="ECO:0000313" key="3">
    <source>
        <dbReference type="Proteomes" id="UP000070720"/>
    </source>
</evidence>
<dbReference type="EnsemblFungi" id="CEF77143">
    <property type="protein sequence ID" value="CEF77143"/>
    <property type="gene ID" value="FGRRES_15505"/>
</dbReference>
<keyword evidence="3" id="KW-1185">Reference proteome</keyword>
<sequence>MMIRCQLDTYCELGTLTASKATHAIVSLEIKKNQLYYSHCLEPHYRALQKVQVVAQAQYN</sequence>
<evidence type="ECO:0000313" key="1">
    <source>
        <dbReference type="EMBL" id="CEF77143.1"/>
    </source>
</evidence>
<evidence type="ECO:0000313" key="2">
    <source>
        <dbReference type="EnsemblFungi" id="CEF77143"/>
    </source>
</evidence>
<organism evidence="1 3">
    <name type="scientific">Gibberella zeae (strain ATCC MYA-4620 / CBS 123657 / FGSC 9075 / NRRL 31084 / PH-1)</name>
    <name type="common">Wheat head blight fungus</name>
    <name type="synonym">Fusarium graminearum</name>
    <dbReference type="NCBI Taxonomy" id="229533"/>
    <lineage>
        <taxon>Eukaryota</taxon>
        <taxon>Fungi</taxon>
        <taxon>Dikarya</taxon>
        <taxon>Ascomycota</taxon>
        <taxon>Pezizomycotina</taxon>
        <taxon>Sordariomycetes</taxon>
        <taxon>Hypocreomycetidae</taxon>
        <taxon>Hypocreales</taxon>
        <taxon>Nectriaceae</taxon>
        <taxon>Fusarium</taxon>
    </lineage>
</organism>
<reference evidence="1 3" key="3">
    <citation type="journal article" date="2015" name="BMC Genomics">
        <title>The completed genome sequence of the pathogenic ascomycete fungus Fusarium graminearum.</title>
        <authorList>
            <person name="King R."/>
            <person name="Urban M."/>
            <person name="Hammond-Kosack M.C."/>
            <person name="Hassani-Pak K."/>
            <person name="Hammond-Kosack K.E."/>
        </authorList>
    </citation>
    <scope>NUCLEOTIDE SEQUENCE [LARGE SCALE GENOMIC DNA]</scope>
    <source>
        <strain evidence="3">ATCC MYA-4620 / CBS 123657 / FGSC 9075 / NRRL 31084 / PH-1</strain>
        <strain evidence="1">PH-1</strain>
    </source>
</reference>
<dbReference type="AlphaFoldDB" id="A0A098DDV8"/>
<dbReference type="EMBL" id="HG970333">
    <property type="protein sequence ID" value="CEF77143.1"/>
    <property type="molecule type" value="Genomic_DNA"/>
</dbReference>
<reference evidence="2" key="4">
    <citation type="submission" date="2017-01" db="UniProtKB">
        <authorList>
            <consortium name="EnsemblFungi"/>
        </authorList>
    </citation>
    <scope>IDENTIFICATION</scope>
    <source>
        <strain evidence="2">PH-1 / ATCC MYA-4620 / FGSC 9075 / NRRL 31084</strain>
    </source>
</reference>
<reference evidence="2 3" key="2">
    <citation type="journal article" date="2010" name="Nature">
        <title>Comparative genomics reveals mobile pathogenicity chromosomes in Fusarium.</title>
        <authorList>
            <person name="Ma L.J."/>
            <person name="van der Does H.C."/>
            <person name="Borkovich K.A."/>
            <person name="Coleman J.J."/>
            <person name="Daboussi M.J."/>
            <person name="Di Pietro A."/>
            <person name="Dufresne M."/>
            <person name="Freitag M."/>
            <person name="Grabherr M."/>
            <person name="Henrissat B."/>
            <person name="Houterman P.M."/>
            <person name="Kang S."/>
            <person name="Shim W.B."/>
            <person name="Woloshuk C."/>
            <person name="Xie X."/>
            <person name="Xu J.R."/>
            <person name="Antoniw J."/>
            <person name="Baker S.E."/>
            <person name="Bluhm B.H."/>
            <person name="Breakspear A."/>
            <person name="Brown D.W."/>
            <person name="Butchko R.A."/>
            <person name="Chapman S."/>
            <person name="Coulson R."/>
            <person name="Coutinho P.M."/>
            <person name="Danchin E.G."/>
            <person name="Diener A."/>
            <person name="Gale L.R."/>
            <person name="Gardiner D.M."/>
            <person name="Goff S."/>
            <person name="Hammond-Kosack K.E."/>
            <person name="Hilburn K."/>
            <person name="Hua-Van A."/>
            <person name="Jonkers W."/>
            <person name="Kazan K."/>
            <person name="Kodira C.D."/>
            <person name="Koehrsen M."/>
            <person name="Kumar L."/>
            <person name="Lee Y.H."/>
            <person name="Li L."/>
            <person name="Manners J.M."/>
            <person name="Miranda-Saavedra D."/>
            <person name="Mukherjee M."/>
            <person name="Park G."/>
            <person name="Park J."/>
            <person name="Park S.Y."/>
            <person name="Proctor R.H."/>
            <person name="Regev A."/>
            <person name="Ruiz-Roldan M.C."/>
            <person name="Sain D."/>
            <person name="Sakthikumar S."/>
            <person name="Sykes S."/>
            <person name="Schwartz D.C."/>
            <person name="Turgeon B.G."/>
            <person name="Wapinski I."/>
            <person name="Yoder O."/>
            <person name="Young S."/>
            <person name="Zeng Q."/>
            <person name="Zhou S."/>
            <person name="Galagan J."/>
            <person name="Cuomo C.A."/>
            <person name="Kistler H.C."/>
            <person name="Rep M."/>
        </authorList>
    </citation>
    <scope>GENOME REANNOTATION</scope>
    <source>
        <strain evidence="3">ATCC MYA-4620 / CBS 123657 / FGSC 9075 / NRRL 31084 / PH-1</strain>
        <strain evidence="2">PH-1 / ATCC MYA-4620 / FGSC 9075 / NRRL 31084</strain>
    </source>
</reference>
<accession>A0A0E0S0W8</accession>
<gene>
    <name evidence="1" type="ORF">FGRAMPH1_01T10681</name>
</gene>
<dbReference type="Proteomes" id="UP000070720">
    <property type="component" value="Chromosome 2"/>
</dbReference>
<accession>A0A098DDV8</accession>
<dbReference type="InParanoid" id="A0A098DDV8"/>
<reference evidence="2 3" key="1">
    <citation type="journal article" date="2007" name="Science">
        <title>The Fusarium graminearum genome reveals a link between localized polymorphism and pathogen specialization.</title>
        <authorList>
            <person name="Cuomo C.A."/>
            <person name="Gueldener U."/>
            <person name="Xu J.-R."/>
            <person name="Trail F."/>
            <person name="Turgeon B.G."/>
            <person name="Di Pietro A."/>
            <person name="Walton J.D."/>
            <person name="Ma L.-J."/>
            <person name="Baker S.E."/>
            <person name="Rep M."/>
            <person name="Adam G."/>
            <person name="Antoniw J."/>
            <person name="Baldwin T."/>
            <person name="Calvo S.E."/>
            <person name="Chang Y.-L."/>
            <person name="DeCaprio D."/>
            <person name="Gale L.R."/>
            <person name="Gnerre S."/>
            <person name="Goswami R.S."/>
            <person name="Hammond-Kosack K."/>
            <person name="Harris L.J."/>
            <person name="Hilburn K."/>
            <person name="Kennell J.C."/>
            <person name="Kroken S."/>
            <person name="Magnuson J.K."/>
            <person name="Mannhaupt G."/>
            <person name="Mauceli E.W."/>
            <person name="Mewes H.-W."/>
            <person name="Mitterbauer R."/>
            <person name="Muehlbauer G."/>
            <person name="Muensterkoetter M."/>
            <person name="Nelson D."/>
            <person name="O'Donnell K."/>
            <person name="Ouellet T."/>
            <person name="Qi W."/>
            <person name="Quesneville H."/>
            <person name="Roncero M.I.G."/>
            <person name="Seong K.-Y."/>
            <person name="Tetko I.V."/>
            <person name="Urban M."/>
            <person name="Waalwijk C."/>
            <person name="Ward T.J."/>
            <person name="Yao J."/>
            <person name="Birren B.W."/>
            <person name="Kistler H.C."/>
        </authorList>
    </citation>
    <scope>NUCLEOTIDE SEQUENCE [LARGE SCALE GENOMIC DNA]</scope>
    <source>
        <strain evidence="3">ATCC MYA-4620 / CBS 123657 / FGSC 9075 / NRRL 31084 / PH-1</strain>
        <strain evidence="2">PH-1 / ATCC MYA-4620 / FGSC 9075 / NRRL 31084</strain>
    </source>
</reference>
<name>A0A098DDV8_GIBZE</name>
<dbReference type="VEuPathDB" id="FungiDB:FGRAMPH1_01G10681"/>